<dbReference type="FunFam" id="3.30.70.270:FF:000001">
    <property type="entry name" value="Diguanylate cyclase domain protein"/>
    <property type="match status" value="1"/>
</dbReference>
<dbReference type="GO" id="GO:1902201">
    <property type="term" value="P:negative regulation of bacterial-type flagellum-dependent cell motility"/>
    <property type="evidence" value="ECO:0007669"/>
    <property type="project" value="TreeGrafter"/>
</dbReference>
<dbReference type="SUPFAM" id="SSF55073">
    <property type="entry name" value="Nucleotide cyclase"/>
    <property type="match status" value="1"/>
</dbReference>
<dbReference type="GO" id="GO:0005886">
    <property type="term" value="C:plasma membrane"/>
    <property type="evidence" value="ECO:0007669"/>
    <property type="project" value="TreeGrafter"/>
</dbReference>
<dbReference type="Proteomes" id="UP000307074">
    <property type="component" value="Chromosome"/>
</dbReference>
<gene>
    <name evidence="1" type="ORF">UCCLBBS449_0622</name>
</gene>
<dbReference type="AlphaFoldDB" id="A0A0D0GVK0"/>
<evidence type="ECO:0000313" key="2">
    <source>
        <dbReference type="Proteomes" id="UP000307074"/>
    </source>
</evidence>
<dbReference type="Gene3D" id="3.30.70.270">
    <property type="match status" value="1"/>
</dbReference>
<dbReference type="InterPro" id="IPR029787">
    <property type="entry name" value="Nucleotide_cyclase"/>
</dbReference>
<sequence>MTWSHWFVAPAITSLFFLLGVLTLYWFLTNRIVRLLQKFGYHPDPETVRNVFGLLYMIVIIFGLQFSVRDSANSWVFSNFKIFAVVFVSYFLLMDIHWWETIGTILIYMGINGTLGIPLSWIYAGVYVALFYVMKAMRTRKQDHWTDYFRFIIPSLILSAILWALIGFRFHLTTTNILWEMLFIFLLLSMMYLYVDSLMTGAATLAQLTYTTNFDELTHVNNYFAFKNDFEEQFAHSRTTNQPLTLMLFDIDHFKQVNDTYGHLAGDYVLSHTAQLVTKQLGELDETLHLYRTGGEEFTILFTGYTTEQAAPLVHSIAQRVREAHFSHDGHQISISISVGVTQLRTDDDQRVDIFHRADSNLYHSKQTGRDRVTIQ</sequence>
<dbReference type="InterPro" id="IPR050469">
    <property type="entry name" value="Diguanylate_Cyclase"/>
</dbReference>
<dbReference type="GeneID" id="56992380"/>
<dbReference type="RefSeq" id="WP_021741489.1">
    <property type="nucleotide sequence ID" value="NZ_CBCRTO010000006.1"/>
</dbReference>
<protein>
    <submittedName>
        <fullName evidence="1">Putative diguanylate cyclase YcdT</fullName>
    </submittedName>
</protein>
<dbReference type="InterPro" id="IPR043128">
    <property type="entry name" value="Rev_trsase/Diguanyl_cyclase"/>
</dbReference>
<organism evidence="1 2">
    <name type="scientific">Levilactobacillus brevis</name>
    <name type="common">Lactobacillus brevis</name>
    <dbReference type="NCBI Taxonomy" id="1580"/>
    <lineage>
        <taxon>Bacteria</taxon>
        <taxon>Bacillati</taxon>
        <taxon>Bacillota</taxon>
        <taxon>Bacilli</taxon>
        <taxon>Lactobacillales</taxon>
        <taxon>Lactobacillaceae</taxon>
        <taxon>Levilactobacillus</taxon>
    </lineage>
</organism>
<name>A0A0D0GVK0_LEVBR</name>
<dbReference type="InterPro" id="IPR000160">
    <property type="entry name" value="GGDEF_dom"/>
</dbReference>
<proteinExistence type="predicted"/>
<accession>A0A0D0GVK0</accession>
<reference evidence="1 2" key="1">
    <citation type="submission" date="2018-07" db="EMBL/GenBank/DDBJ databases">
        <authorList>
            <person name="Feyereisen M."/>
        </authorList>
    </citation>
    <scope>NUCLEOTIDE SEQUENCE [LARGE SCALE GENOMIC DNA]</scope>
    <source>
        <strain evidence="1 2">UCCLBBS449</strain>
    </source>
</reference>
<dbReference type="PANTHER" id="PTHR45138">
    <property type="entry name" value="REGULATORY COMPONENTS OF SENSORY TRANSDUCTION SYSTEM"/>
    <property type="match status" value="1"/>
</dbReference>
<dbReference type="GO" id="GO:0043709">
    <property type="term" value="P:cell adhesion involved in single-species biofilm formation"/>
    <property type="evidence" value="ECO:0007669"/>
    <property type="project" value="TreeGrafter"/>
</dbReference>
<dbReference type="NCBIfam" id="TIGR00254">
    <property type="entry name" value="GGDEF"/>
    <property type="match status" value="1"/>
</dbReference>
<dbReference type="GO" id="GO:0052621">
    <property type="term" value="F:diguanylate cyclase activity"/>
    <property type="evidence" value="ECO:0007669"/>
    <property type="project" value="TreeGrafter"/>
</dbReference>
<dbReference type="PANTHER" id="PTHR45138:SF9">
    <property type="entry name" value="DIGUANYLATE CYCLASE DGCM-RELATED"/>
    <property type="match status" value="1"/>
</dbReference>
<dbReference type="Pfam" id="PF00990">
    <property type="entry name" value="GGDEF"/>
    <property type="match status" value="1"/>
</dbReference>
<dbReference type="PROSITE" id="PS50887">
    <property type="entry name" value="GGDEF"/>
    <property type="match status" value="1"/>
</dbReference>
<dbReference type="EMBL" id="CP031198">
    <property type="protein sequence ID" value="QCZ52595.1"/>
    <property type="molecule type" value="Genomic_DNA"/>
</dbReference>
<evidence type="ECO:0000313" key="1">
    <source>
        <dbReference type="EMBL" id="QCZ52595.1"/>
    </source>
</evidence>
<dbReference type="CDD" id="cd01949">
    <property type="entry name" value="GGDEF"/>
    <property type="match status" value="1"/>
</dbReference>
<dbReference type="SMART" id="SM00267">
    <property type="entry name" value="GGDEF"/>
    <property type="match status" value="1"/>
</dbReference>